<feature type="region of interest" description="Disordered" evidence="1">
    <location>
        <begin position="61"/>
        <end position="84"/>
    </location>
</feature>
<protein>
    <submittedName>
        <fullName evidence="3">Uncharacterized protein</fullName>
    </submittedName>
</protein>
<keyword evidence="2" id="KW-0472">Membrane</keyword>
<organism evidence="3">
    <name type="scientific">Tanacetum cinerariifolium</name>
    <name type="common">Dalmatian daisy</name>
    <name type="synonym">Chrysanthemum cinerariifolium</name>
    <dbReference type="NCBI Taxonomy" id="118510"/>
    <lineage>
        <taxon>Eukaryota</taxon>
        <taxon>Viridiplantae</taxon>
        <taxon>Streptophyta</taxon>
        <taxon>Embryophyta</taxon>
        <taxon>Tracheophyta</taxon>
        <taxon>Spermatophyta</taxon>
        <taxon>Magnoliopsida</taxon>
        <taxon>eudicotyledons</taxon>
        <taxon>Gunneridae</taxon>
        <taxon>Pentapetalae</taxon>
        <taxon>asterids</taxon>
        <taxon>campanulids</taxon>
        <taxon>Asterales</taxon>
        <taxon>Asteraceae</taxon>
        <taxon>Asteroideae</taxon>
        <taxon>Anthemideae</taxon>
        <taxon>Anthemidinae</taxon>
        <taxon>Tanacetum</taxon>
    </lineage>
</organism>
<proteinExistence type="predicted"/>
<gene>
    <name evidence="3" type="ORF">Tci_028727</name>
</gene>
<dbReference type="AlphaFoldDB" id="A0A6L2L6G7"/>
<keyword evidence="2" id="KW-1133">Transmembrane helix</keyword>
<name>A0A6L2L6G7_TANCI</name>
<reference evidence="3" key="1">
    <citation type="journal article" date="2019" name="Sci. Rep.">
        <title>Draft genome of Tanacetum cinerariifolium, the natural source of mosquito coil.</title>
        <authorList>
            <person name="Yamashiro T."/>
            <person name="Shiraishi A."/>
            <person name="Satake H."/>
            <person name="Nakayama K."/>
        </authorList>
    </citation>
    <scope>NUCLEOTIDE SEQUENCE</scope>
</reference>
<comment type="caution">
    <text evidence="3">The sequence shown here is derived from an EMBL/GenBank/DDBJ whole genome shotgun (WGS) entry which is preliminary data.</text>
</comment>
<feature type="compositionally biased region" description="Pro residues" evidence="1">
    <location>
        <begin position="69"/>
        <end position="84"/>
    </location>
</feature>
<keyword evidence="2" id="KW-0812">Transmembrane</keyword>
<evidence type="ECO:0000313" key="3">
    <source>
        <dbReference type="EMBL" id="GEU56749.1"/>
    </source>
</evidence>
<feature type="transmembrane region" description="Helical" evidence="2">
    <location>
        <begin position="391"/>
        <end position="412"/>
    </location>
</feature>
<evidence type="ECO:0000256" key="1">
    <source>
        <dbReference type="SAM" id="MobiDB-lite"/>
    </source>
</evidence>
<dbReference type="EMBL" id="BKCJ010003716">
    <property type="protein sequence ID" value="GEU56749.1"/>
    <property type="molecule type" value="Genomic_DNA"/>
</dbReference>
<evidence type="ECO:0000256" key="2">
    <source>
        <dbReference type="SAM" id="Phobius"/>
    </source>
</evidence>
<accession>A0A6L2L6G7</accession>
<sequence length="482" mass="53805">MKLNWDGPHMPLLAPMLVVPAAGDGADAVAAGAAAAHDVSPPPIVPPTHSTPGPFSAPQVTPVWEPTPVRDPTPVREPTPSPMREPTPVRIWSLIDLQACRTCSILMNNQVSKRRSIAALRRCYGVRRGLHVTKRTKAASLGVACDTAWFMMDDPNITMEEYIRIQAQKARRHDFEADFPTIVYNDAFTSNENVSSDPTIWLYYPENRDIYGLVNWVYVLDVAGLTEEMGQTLADKMRVVYTGTEGHVFFTSHAWRRLFEIRALLLGGARRRMTWREFILALGLHTTEEMVEVGLEVYWLGNARAIPDKGDPRDYWNQISSDRDFLGVTPSFTFIQDPARRLCHKLISYSISRKKNVLYLLAQYLFRHAEGRKNGSRMTRGYFIGRHVEHFGLVSDVVLMGLFVIACMLLVINLDKLIKLNIFVRLGDTLAWVASGLKRQLIAGAGAPEVFEGALDVDEGAQAIPAPVHAPHSPPAATRTMP</sequence>